<proteinExistence type="predicted"/>
<dbReference type="STRING" id="1802074.A3J15_02235"/>
<feature type="coiled-coil region" evidence="1">
    <location>
        <begin position="54"/>
        <end position="81"/>
    </location>
</feature>
<sequence length="222" mass="25181">MITISQVVDHYLQHTPYIEQSLEQDLINLSSLARLLQPEIEKKLQKKIKLGAILMALKRKKRKLIEDLNGLENALKELGDISVRSNLIEFTFVNSDTLKYKHAKLLANIDNNKNVFLTVTHGVFETTLFGSESLADKIAKIFKGEECLAILRNLSSITIRLPKSTIRIPGIHYAILKQLAWENINVIDSVSTYTEFTIVLDKSDVDRAFSVLNKYLGNKSII</sequence>
<dbReference type="Proteomes" id="UP000176376">
    <property type="component" value="Unassembled WGS sequence"/>
</dbReference>
<dbReference type="AlphaFoldDB" id="A0A1F7JMC3"/>
<evidence type="ECO:0000313" key="2">
    <source>
        <dbReference type="EMBL" id="OGK56736.1"/>
    </source>
</evidence>
<dbReference type="InterPro" id="IPR045865">
    <property type="entry name" value="ACT-like_dom_sf"/>
</dbReference>
<accession>A0A1F7JMC3</accession>
<protein>
    <recommendedName>
        <fullName evidence="4">Aspartate kinase</fullName>
    </recommendedName>
</protein>
<keyword evidence="1" id="KW-0175">Coiled coil</keyword>
<evidence type="ECO:0000313" key="3">
    <source>
        <dbReference type="Proteomes" id="UP000176376"/>
    </source>
</evidence>
<evidence type="ECO:0000256" key="1">
    <source>
        <dbReference type="SAM" id="Coils"/>
    </source>
</evidence>
<organism evidence="2 3">
    <name type="scientific">Candidatus Roizmanbacteria bacterium RIFCSPLOWO2_02_FULL_38_10</name>
    <dbReference type="NCBI Taxonomy" id="1802074"/>
    <lineage>
        <taxon>Bacteria</taxon>
        <taxon>Candidatus Roizmaniibacteriota</taxon>
    </lineage>
</organism>
<name>A0A1F7JMC3_9BACT</name>
<dbReference type="EMBL" id="MGAY01000025">
    <property type="protein sequence ID" value="OGK56736.1"/>
    <property type="molecule type" value="Genomic_DNA"/>
</dbReference>
<reference evidence="2 3" key="1">
    <citation type="journal article" date="2016" name="Nat. Commun.">
        <title>Thousands of microbial genomes shed light on interconnected biogeochemical processes in an aquifer system.</title>
        <authorList>
            <person name="Anantharaman K."/>
            <person name="Brown C.T."/>
            <person name="Hug L.A."/>
            <person name="Sharon I."/>
            <person name="Castelle C.J."/>
            <person name="Probst A.J."/>
            <person name="Thomas B.C."/>
            <person name="Singh A."/>
            <person name="Wilkins M.J."/>
            <person name="Karaoz U."/>
            <person name="Brodie E.L."/>
            <person name="Williams K.H."/>
            <person name="Hubbard S.S."/>
            <person name="Banfield J.F."/>
        </authorList>
    </citation>
    <scope>NUCLEOTIDE SEQUENCE [LARGE SCALE GENOMIC DNA]</scope>
</reference>
<dbReference type="SUPFAM" id="SSF55021">
    <property type="entry name" value="ACT-like"/>
    <property type="match status" value="1"/>
</dbReference>
<gene>
    <name evidence="2" type="ORF">A3J15_02235</name>
</gene>
<evidence type="ECO:0008006" key="4">
    <source>
        <dbReference type="Google" id="ProtNLM"/>
    </source>
</evidence>
<comment type="caution">
    <text evidence="2">The sequence shown here is derived from an EMBL/GenBank/DDBJ whole genome shotgun (WGS) entry which is preliminary data.</text>
</comment>